<feature type="compositionally biased region" description="Basic and acidic residues" evidence="8">
    <location>
        <begin position="143"/>
        <end position="155"/>
    </location>
</feature>
<feature type="compositionally biased region" description="Basic and acidic residues" evidence="8">
    <location>
        <begin position="163"/>
        <end position="178"/>
    </location>
</feature>
<dbReference type="Gene3D" id="3.30.40.10">
    <property type="entry name" value="Zinc/RING finger domain, C3HC4 (zinc finger)"/>
    <property type="match status" value="1"/>
</dbReference>
<evidence type="ECO:0000259" key="10">
    <source>
        <dbReference type="PROSITE" id="PS51504"/>
    </source>
</evidence>
<feature type="compositionally biased region" description="Polar residues" evidence="8">
    <location>
        <begin position="545"/>
        <end position="561"/>
    </location>
</feature>
<evidence type="ECO:0000256" key="2">
    <source>
        <dbReference type="ARBA" id="ARBA00022553"/>
    </source>
</evidence>
<organism evidence="11 12">
    <name type="scientific">Racocetra fulgida</name>
    <dbReference type="NCBI Taxonomy" id="60492"/>
    <lineage>
        <taxon>Eukaryota</taxon>
        <taxon>Fungi</taxon>
        <taxon>Fungi incertae sedis</taxon>
        <taxon>Mucoromycota</taxon>
        <taxon>Glomeromycotina</taxon>
        <taxon>Glomeromycetes</taxon>
        <taxon>Diversisporales</taxon>
        <taxon>Gigasporaceae</taxon>
        <taxon>Racocetra</taxon>
    </lineage>
</organism>
<dbReference type="Gene3D" id="1.10.10.10">
    <property type="entry name" value="Winged helix-like DNA-binding domain superfamily/Winged helix DNA-binding domain"/>
    <property type="match status" value="1"/>
</dbReference>
<evidence type="ECO:0000256" key="8">
    <source>
        <dbReference type="SAM" id="MobiDB-lite"/>
    </source>
</evidence>
<feature type="region of interest" description="Disordered" evidence="8">
    <location>
        <begin position="658"/>
        <end position="679"/>
    </location>
</feature>
<feature type="region of interest" description="Disordered" evidence="8">
    <location>
        <begin position="913"/>
        <end position="955"/>
    </location>
</feature>
<dbReference type="PROSITE" id="PS01359">
    <property type="entry name" value="ZF_PHD_1"/>
    <property type="match status" value="1"/>
</dbReference>
<keyword evidence="12" id="KW-1185">Reference proteome</keyword>
<dbReference type="InterPro" id="IPR011011">
    <property type="entry name" value="Znf_FYVE_PHD"/>
</dbReference>
<evidence type="ECO:0000256" key="1">
    <source>
        <dbReference type="ARBA" id="ARBA00020833"/>
    </source>
</evidence>
<feature type="domain" description="H15" evidence="10">
    <location>
        <begin position="453"/>
        <end position="522"/>
    </location>
</feature>
<dbReference type="SUPFAM" id="SSF57903">
    <property type="entry name" value="FYVE/PHD zinc finger"/>
    <property type="match status" value="1"/>
</dbReference>
<dbReference type="InterPro" id="IPR036388">
    <property type="entry name" value="WH-like_DNA-bd_sf"/>
</dbReference>
<feature type="domain" description="PHD-type" evidence="9">
    <location>
        <begin position="234"/>
        <end position="289"/>
    </location>
</feature>
<feature type="region of interest" description="Disordered" evidence="8">
    <location>
        <begin position="141"/>
        <end position="222"/>
    </location>
</feature>
<evidence type="ECO:0000313" key="12">
    <source>
        <dbReference type="Proteomes" id="UP000789396"/>
    </source>
</evidence>
<keyword evidence="3" id="KW-0479">Metal-binding</keyword>
<feature type="non-terminal residue" evidence="11">
    <location>
        <position position="955"/>
    </location>
</feature>
<dbReference type="InterPro" id="IPR019787">
    <property type="entry name" value="Znf_PHD-finger"/>
</dbReference>
<dbReference type="InterPro" id="IPR019786">
    <property type="entry name" value="Zinc_finger_PHD-type_CS"/>
</dbReference>
<evidence type="ECO:0000256" key="7">
    <source>
        <dbReference type="PROSITE-ProRule" id="PRU00146"/>
    </source>
</evidence>
<feature type="compositionally biased region" description="Polar residues" evidence="8">
    <location>
        <begin position="665"/>
        <end position="675"/>
    </location>
</feature>
<reference evidence="11" key="1">
    <citation type="submission" date="2021-06" db="EMBL/GenBank/DDBJ databases">
        <authorList>
            <person name="Kallberg Y."/>
            <person name="Tangrot J."/>
            <person name="Rosling A."/>
        </authorList>
    </citation>
    <scope>NUCLEOTIDE SEQUENCE</scope>
    <source>
        <strain evidence="11">IN212</strain>
    </source>
</reference>
<evidence type="ECO:0000256" key="3">
    <source>
        <dbReference type="ARBA" id="ARBA00022723"/>
    </source>
</evidence>
<dbReference type="SMART" id="SM00526">
    <property type="entry name" value="H15"/>
    <property type="match status" value="1"/>
</dbReference>
<comment type="caution">
    <text evidence="11">The sequence shown here is derived from an EMBL/GenBank/DDBJ whole genome shotgun (WGS) entry which is preliminary data.</text>
</comment>
<evidence type="ECO:0000256" key="5">
    <source>
        <dbReference type="ARBA" id="ARBA00022833"/>
    </source>
</evidence>
<evidence type="ECO:0000256" key="4">
    <source>
        <dbReference type="ARBA" id="ARBA00022771"/>
    </source>
</evidence>
<keyword evidence="6" id="KW-0010">Activator</keyword>
<dbReference type="EMBL" id="CAJVPZ010003851">
    <property type="protein sequence ID" value="CAG8537055.1"/>
    <property type="molecule type" value="Genomic_DNA"/>
</dbReference>
<name>A0A9N9ANG0_9GLOM</name>
<evidence type="ECO:0000259" key="9">
    <source>
        <dbReference type="PROSITE" id="PS50016"/>
    </source>
</evidence>
<dbReference type="CDD" id="cd15502">
    <property type="entry name" value="PHD_Phf1p_Phf2p_like"/>
    <property type="match status" value="1"/>
</dbReference>
<dbReference type="InterPro" id="IPR036390">
    <property type="entry name" value="WH_DNA-bd_sf"/>
</dbReference>
<gene>
    <name evidence="11" type="ORF">RFULGI_LOCUS4053</name>
</gene>
<proteinExistence type="predicted"/>
<dbReference type="AlphaFoldDB" id="A0A9N9ANG0"/>
<dbReference type="PROSITE" id="PS50016">
    <property type="entry name" value="ZF_PHD_2"/>
    <property type="match status" value="1"/>
</dbReference>
<feature type="compositionally biased region" description="Polar residues" evidence="8">
    <location>
        <begin position="195"/>
        <end position="222"/>
    </location>
</feature>
<dbReference type="InterPro" id="IPR013083">
    <property type="entry name" value="Znf_RING/FYVE/PHD"/>
</dbReference>
<dbReference type="GO" id="GO:0008270">
    <property type="term" value="F:zinc ion binding"/>
    <property type="evidence" value="ECO:0007669"/>
    <property type="project" value="UniProtKB-KW"/>
</dbReference>
<protein>
    <recommendedName>
        <fullName evidence="1">Histone H1</fullName>
    </recommendedName>
</protein>
<dbReference type="InterPro" id="IPR001965">
    <property type="entry name" value="Znf_PHD"/>
</dbReference>
<dbReference type="PROSITE" id="PS51504">
    <property type="entry name" value="H15"/>
    <property type="match status" value="1"/>
</dbReference>
<keyword evidence="2" id="KW-0597">Phosphoprotein</keyword>
<feature type="compositionally biased region" description="Polar residues" evidence="8">
    <location>
        <begin position="914"/>
        <end position="938"/>
    </location>
</feature>
<evidence type="ECO:0000313" key="11">
    <source>
        <dbReference type="EMBL" id="CAG8537055.1"/>
    </source>
</evidence>
<dbReference type="GO" id="GO:0006334">
    <property type="term" value="P:nucleosome assembly"/>
    <property type="evidence" value="ECO:0007669"/>
    <property type="project" value="InterPro"/>
</dbReference>
<feature type="region of interest" description="Disordered" evidence="8">
    <location>
        <begin position="739"/>
        <end position="761"/>
    </location>
</feature>
<dbReference type="OrthoDB" id="2410596at2759"/>
<keyword evidence="5" id="KW-0862">Zinc</keyword>
<sequence>GEEDGDFELEEEFHQSNQIQVIQDNNTQQELSSGADQQDVEKTVNPDQIHLTQTNDEQVDEVTIDDDTHFPPRDNEMKSILEEIEKLEQSESVQVNEIPVQSVLIDRNDVSTLEKNSEMSASITKSGRKIHKPIFFNPSSYIEPKKKLTDAKDPSSEPNKAPSDSKKSSSKRSLEKRNPKSAKIQSKSYDVLMGSDNNGESLDTSQNCQDSQQNLPSCDSSNSPFDAIDPELDSIVCEICHEGLSKKGNWIILCDRCDTPYHQLCHMPTIDDDFADSDKEWICMGCTNSRTKKRQKMNNPEMIDTSAKILTSDQQIITPNTDISTAELDIQASNLTKDQMDLPISALLTREQKVEYLSSLPQSVLVDLILLAEHMQPGLPLYPANVLQKYFHMNDSKQDEFQTKPELATPSTEMDIMELSIPTNNDTERSSQFKETPEIMSPVSIDVSMNADEFLIYSNMIIKAISAISQPNGNTAQTIYNWIKGNYSVPVNFQHTAKKYLSDMLSKGILVKTSKAHYKLNPAYNHAPVKLNCDDLFKPLTTKILQSPSHNGQSPRKSLNKPNDPALLLSQTSNGQVNQESFQQSISFNCQLDKGLSQQSINFIGQANQISFHQKNLIEKTNQVSPHQSKDLALQSAQVSIQQSKSPLQQHINRTLSNLPDHASSHSPSGSQNPNLIPIDNQLKDANMISSDQLNQKSARSLVSVASLMNNDQARSGLRIPQSYQLDRYIKQNNIQARSGIRPPSQVPTGLKKNNNQSRSEIPRSHTAVMNHTSIDNSGKVPNGISSLNQRLSAVTNNHDQSNIGIPSMNSFSPQQQRYAAMNNNNQSPIATRPLLPIPTNQSFPTGNTELGPQSMLVPPMQPIQPNPQQSWPTSFNSFYMIPNSNESNQYGLMQTYSYGPNQNQISFDGHNAMHNSLMNENPNNHNGQPRNSPSTPHLQPMGQIGQMGQSLSQR</sequence>
<dbReference type="InterPro" id="IPR005818">
    <property type="entry name" value="Histone_H1/H5_H15"/>
</dbReference>
<dbReference type="Pfam" id="PF00628">
    <property type="entry name" value="PHD"/>
    <property type="match status" value="1"/>
</dbReference>
<keyword evidence="4 7" id="KW-0863">Zinc-finger</keyword>
<dbReference type="SUPFAM" id="SSF46785">
    <property type="entry name" value="Winged helix' DNA-binding domain"/>
    <property type="match status" value="1"/>
</dbReference>
<evidence type="ECO:0000256" key="6">
    <source>
        <dbReference type="ARBA" id="ARBA00023159"/>
    </source>
</evidence>
<dbReference type="Proteomes" id="UP000789396">
    <property type="component" value="Unassembled WGS sequence"/>
</dbReference>
<accession>A0A9N9ANG0</accession>
<dbReference type="Pfam" id="PF00538">
    <property type="entry name" value="Linker_histone"/>
    <property type="match status" value="1"/>
</dbReference>
<dbReference type="SMART" id="SM00249">
    <property type="entry name" value="PHD"/>
    <property type="match status" value="1"/>
</dbReference>
<feature type="region of interest" description="Disordered" evidence="8">
    <location>
        <begin position="545"/>
        <end position="569"/>
    </location>
</feature>
<dbReference type="GO" id="GO:0000786">
    <property type="term" value="C:nucleosome"/>
    <property type="evidence" value="ECO:0007669"/>
    <property type="project" value="InterPro"/>
</dbReference>
<dbReference type="GO" id="GO:0003677">
    <property type="term" value="F:DNA binding"/>
    <property type="evidence" value="ECO:0007669"/>
    <property type="project" value="InterPro"/>
</dbReference>